<dbReference type="SUPFAM" id="SSF53067">
    <property type="entry name" value="Actin-like ATPase domain"/>
    <property type="match status" value="1"/>
</dbReference>
<dbReference type="EMBL" id="JACHFV010000001">
    <property type="protein sequence ID" value="MBB5293517.1"/>
    <property type="molecule type" value="Genomic_DNA"/>
</dbReference>
<proteinExistence type="predicted"/>
<dbReference type="RefSeq" id="WP_129117207.1">
    <property type="nucleotide sequence ID" value="NZ_BSUI01000012.1"/>
</dbReference>
<organism evidence="2 3">
    <name type="scientific">Deinococcus metallilatus</name>
    <dbReference type="NCBI Taxonomy" id="1211322"/>
    <lineage>
        <taxon>Bacteria</taxon>
        <taxon>Thermotogati</taxon>
        <taxon>Deinococcota</taxon>
        <taxon>Deinococci</taxon>
        <taxon>Deinococcales</taxon>
        <taxon>Deinococcaceae</taxon>
        <taxon>Deinococcus</taxon>
    </lineage>
</organism>
<accession>A0AAJ5FCB9</accession>
<dbReference type="InterPro" id="IPR000600">
    <property type="entry name" value="ROK"/>
</dbReference>
<evidence type="ECO:0000313" key="3">
    <source>
        <dbReference type="Proteomes" id="UP000308000"/>
    </source>
</evidence>
<comment type="caution">
    <text evidence="2">The sequence shown here is derived from an EMBL/GenBank/DDBJ whole genome shotgun (WGS) entry which is preliminary data.</text>
</comment>
<name>A0AAJ5FCB9_9DEIO</name>
<evidence type="ECO:0000313" key="4">
    <source>
        <dbReference type="Proteomes" id="UP000536909"/>
    </source>
</evidence>
<dbReference type="Gene3D" id="3.30.420.40">
    <property type="match status" value="2"/>
</dbReference>
<evidence type="ECO:0000313" key="1">
    <source>
        <dbReference type="EMBL" id="MBB5293517.1"/>
    </source>
</evidence>
<evidence type="ECO:0000313" key="2">
    <source>
        <dbReference type="EMBL" id="TLK32208.1"/>
    </source>
</evidence>
<reference evidence="1 4" key="2">
    <citation type="submission" date="2020-08" db="EMBL/GenBank/DDBJ databases">
        <title>Genomic Encyclopedia of Type Strains, Phase IV (KMG-IV): sequencing the most valuable type-strain genomes for metagenomic binning, comparative biology and taxonomic classification.</title>
        <authorList>
            <person name="Goeker M."/>
        </authorList>
    </citation>
    <scope>NUCLEOTIDE SEQUENCE [LARGE SCALE GENOMIC DNA]</scope>
    <source>
        <strain evidence="1 4">DSM 105434</strain>
    </source>
</reference>
<keyword evidence="4" id="KW-1185">Reference proteome</keyword>
<dbReference type="GO" id="GO:0016301">
    <property type="term" value="F:kinase activity"/>
    <property type="evidence" value="ECO:0007669"/>
    <property type="project" value="UniProtKB-KW"/>
</dbReference>
<dbReference type="Proteomes" id="UP000536909">
    <property type="component" value="Unassembled WGS sequence"/>
</dbReference>
<sequence>MIDPASAVKGGWAGAGLSGGPVVLDVGATTTRVTIPREDGLQPPRYSRTPALQGPEAVTRHLATEILSLNPRPSRVGVAIFGFVEDGHVTALDTSIAPGWQQFPLQCRLEEALRCPVQVVNDAHAAALGEYQALGVTENFLYVTVSTGIGGGLVLPSRTGGAAYSGPAELGYVPVLTPQGQQLVEYLSSGSALSRLAGEQGYRDVQQLYRAAEAGDAQAEGLIRAALAPLAEKVLGLTAPLSIRRVALGGGVGFRPLSLKILTQHLQASLCPVKPILQHAVLGDSAGLAGMASLTPLLSGEA</sequence>
<dbReference type="EMBL" id="VBRC01000001">
    <property type="protein sequence ID" value="TLK32208.1"/>
    <property type="molecule type" value="Genomic_DNA"/>
</dbReference>
<dbReference type="Pfam" id="PF00480">
    <property type="entry name" value="ROK"/>
    <property type="match status" value="1"/>
</dbReference>
<dbReference type="PANTHER" id="PTHR18964">
    <property type="entry name" value="ROK (REPRESSOR, ORF, KINASE) FAMILY"/>
    <property type="match status" value="1"/>
</dbReference>
<reference evidence="2 3" key="1">
    <citation type="submission" date="2019-04" db="EMBL/GenBank/DDBJ databases">
        <title>Deinococcus metalilatus MA1002 mutant No.5.</title>
        <authorList>
            <person name="Park W."/>
            <person name="Park C."/>
        </authorList>
    </citation>
    <scope>NUCLEOTIDE SEQUENCE [LARGE SCALE GENOMIC DNA]</scope>
    <source>
        <strain evidence="2 3">MA1002-m5</strain>
    </source>
</reference>
<dbReference type="InterPro" id="IPR043129">
    <property type="entry name" value="ATPase_NBD"/>
</dbReference>
<gene>
    <name evidence="2" type="ORF">FCS05_01785</name>
    <name evidence="1" type="ORF">HNQ10_000330</name>
</gene>
<dbReference type="PANTHER" id="PTHR18964:SF169">
    <property type="entry name" value="N-ACETYLMANNOSAMINE KINASE"/>
    <property type="match status" value="1"/>
</dbReference>
<keyword evidence="1" id="KW-0418">Kinase</keyword>
<protein>
    <submittedName>
        <fullName evidence="1">NBD/HSP70 family sugar kinase</fullName>
    </submittedName>
    <submittedName>
        <fullName evidence="2">ROK family protein</fullName>
    </submittedName>
</protein>
<dbReference type="AlphaFoldDB" id="A0AAJ5FCB9"/>
<keyword evidence="1" id="KW-0808">Transferase</keyword>
<dbReference type="Proteomes" id="UP000308000">
    <property type="component" value="Unassembled WGS sequence"/>
</dbReference>